<accession>A0A4Z0PVI2</accession>
<organism evidence="1 2">
    <name type="scientific">Hymenobacter metallicola</name>
    <dbReference type="NCBI Taxonomy" id="2563114"/>
    <lineage>
        <taxon>Bacteria</taxon>
        <taxon>Pseudomonadati</taxon>
        <taxon>Bacteroidota</taxon>
        <taxon>Cytophagia</taxon>
        <taxon>Cytophagales</taxon>
        <taxon>Hymenobacteraceae</taxon>
        <taxon>Hymenobacter</taxon>
    </lineage>
</organism>
<evidence type="ECO:0000313" key="1">
    <source>
        <dbReference type="EMBL" id="TGE20991.1"/>
    </source>
</evidence>
<dbReference type="AlphaFoldDB" id="A0A4Z0PVI2"/>
<gene>
    <name evidence="1" type="ORF">E5K02_24825</name>
</gene>
<dbReference type="RefSeq" id="WP_135399145.1">
    <property type="nucleotide sequence ID" value="NZ_SRMB01000008.1"/>
</dbReference>
<evidence type="ECO:0000313" key="2">
    <source>
        <dbReference type="Proteomes" id="UP000298471"/>
    </source>
</evidence>
<keyword evidence="2" id="KW-1185">Reference proteome</keyword>
<protein>
    <submittedName>
        <fullName evidence="1">Uncharacterized protein</fullName>
    </submittedName>
</protein>
<dbReference type="EMBL" id="SRMB01000008">
    <property type="protein sequence ID" value="TGE20991.1"/>
    <property type="molecule type" value="Genomic_DNA"/>
</dbReference>
<reference evidence="1 2" key="1">
    <citation type="submission" date="2019-04" db="EMBL/GenBank/DDBJ databases">
        <authorList>
            <person name="Feng G."/>
            <person name="Zhang J."/>
            <person name="Zhu H."/>
        </authorList>
    </citation>
    <scope>NUCLEOTIDE SEQUENCE [LARGE SCALE GENOMIC DNA]</scope>
    <source>
        <strain evidence="1 2">9PBR-1</strain>
    </source>
</reference>
<name>A0A4Z0PVI2_9BACT</name>
<proteinExistence type="predicted"/>
<dbReference type="Proteomes" id="UP000298471">
    <property type="component" value="Unassembled WGS sequence"/>
</dbReference>
<sequence>MVTQLMKCLLVGWVCVVPLAAAAQYELLGHAQRYRLVLPLPAYTSLADTALGTPLVYQPGQVVTVKGLINARWWVLSEWVGHHEVNRYFLVKTLVANIAEPPQPMTSWRELYR</sequence>
<comment type="caution">
    <text evidence="1">The sequence shown here is derived from an EMBL/GenBank/DDBJ whole genome shotgun (WGS) entry which is preliminary data.</text>
</comment>